<dbReference type="AlphaFoldDB" id="A0A7W7QEE7"/>
<gene>
    <name evidence="1" type="ORF">FHR82_008397</name>
</gene>
<sequence>MFGTVRTLPDGRVELRFERWFPHSCDKVWRALTSADELRAWFVEILDCDRSELTFSPGRG</sequence>
<reference evidence="1 2" key="1">
    <citation type="submission" date="2020-08" db="EMBL/GenBank/DDBJ databases">
        <title>Genomic Encyclopedia of Type Strains, Phase III (KMG-III): the genomes of soil and plant-associated and newly described type strains.</title>
        <authorList>
            <person name="Whitman W."/>
        </authorList>
    </citation>
    <scope>NUCLEOTIDE SEQUENCE [LARGE SCALE GENOMIC DNA]</scope>
    <source>
        <strain evidence="1 2">CECT 8960</strain>
    </source>
</reference>
<dbReference type="EMBL" id="JACHJQ010000011">
    <property type="protein sequence ID" value="MBB4912126.1"/>
    <property type="molecule type" value="Genomic_DNA"/>
</dbReference>
<dbReference type="Gene3D" id="3.30.530.20">
    <property type="match status" value="1"/>
</dbReference>
<dbReference type="Proteomes" id="UP000520767">
    <property type="component" value="Unassembled WGS sequence"/>
</dbReference>
<protein>
    <submittedName>
        <fullName evidence="1">Uncharacterized protein YndB with AHSA1/START domain</fullName>
    </submittedName>
</protein>
<comment type="caution">
    <text evidence="1">The sequence shown here is derived from an EMBL/GenBank/DDBJ whole genome shotgun (WGS) entry which is preliminary data.</text>
</comment>
<organism evidence="1 2">
    <name type="scientific">Actinophytocola algeriensis</name>
    <dbReference type="NCBI Taxonomy" id="1768010"/>
    <lineage>
        <taxon>Bacteria</taxon>
        <taxon>Bacillati</taxon>
        <taxon>Actinomycetota</taxon>
        <taxon>Actinomycetes</taxon>
        <taxon>Pseudonocardiales</taxon>
        <taxon>Pseudonocardiaceae</taxon>
    </lineage>
</organism>
<dbReference type="InterPro" id="IPR023393">
    <property type="entry name" value="START-like_dom_sf"/>
</dbReference>
<dbReference type="RefSeq" id="WP_184816084.1">
    <property type="nucleotide sequence ID" value="NZ_JACHJQ010000011.1"/>
</dbReference>
<keyword evidence="2" id="KW-1185">Reference proteome</keyword>
<dbReference type="SUPFAM" id="SSF55961">
    <property type="entry name" value="Bet v1-like"/>
    <property type="match status" value="1"/>
</dbReference>
<evidence type="ECO:0000313" key="2">
    <source>
        <dbReference type="Proteomes" id="UP000520767"/>
    </source>
</evidence>
<evidence type="ECO:0000313" key="1">
    <source>
        <dbReference type="EMBL" id="MBB4912126.1"/>
    </source>
</evidence>
<accession>A0A7W7QEE7</accession>
<name>A0A7W7QEE7_9PSEU</name>
<proteinExistence type="predicted"/>